<dbReference type="InterPro" id="IPR040976">
    <property type="entry name" value="Pkinase_fungal"/>
</dbReference>
<dbReference type="EMBL" id="BPWL01000004">
    <property type="protein sequence ID" value="GJJ09936.1"/>
    <property type="molecule type" value="Genomic_DNA"/>
</dbReference>
<dbReference type="Pfam" id="PF17667">
    <property type="entry name" value="Pkinase_fungal"/>
    <property type="match status" value="1"/>
</dbReference>
<dbReference type="InterPro" id="IPR000719">
    <property type="entry name" value="Prot_kinase_dom"/>
</dbReference>
<dbReference type="SUPFAM" id="SSF56112">
    <property type="entry name" value="Protein kinase-like (PK-like)"/>
    <property type="match status" value="1"/>
</dbReference>
<name>A0AAV5ABT4_9AGAM</name>
<dbReference type="InterPro" id="IPR011009">
    <property type="entry name" value="Kinase-like_dom_sf"/>
</dbReference>
<evidence type="ECO:0000259" key="2">
    <source>
        <dbReference type="PROSITE" id="PS50011"/>
    </source>
</evidence>
<feature type="compositionally biased region" description="Basic and acidic residues" evidence="1">
    <location>
        <begin position="1"/>
        <end position="15"/>
    </location>
</feature>
<dbReference type="PANTHER" id="PTHR38248">
    <property type="entry name" value="FUNK1 6"/>
    <property type="match status" value="1"/>
</dbReference>
<evidence type="ECO:0000313" key="3">
    <source>
        <dbReference type="EMBL" id="GJJ09936.1"/>
    </source>
</evidence>
<reference evidence="3" key="1">
    <citation type="submission" date="2021-10" db="EMBL/GenBank/DDBJ databases">
        <title>De novo Genome Assembly of Clathrus columnatus (Basidiomycota, Fungi) Using Illumina and Nanopore Sequence Data.</title>
        <authorList>
            <person name="Ogiso-Tanaka E."/>
            <person name="Itagaki H."/>
            <person name="Hosoya T."/>
            <person name="Hosaka K."/>
        </authorList>
    </citation>
    <scope>NUCLEOTIDE SEQUENCE</scope>
    <source>
        <strain evidence="3">MO-923</strain>
    </source>
</reference>
<evidence type="ECO:0000256" key="1">
    <source>
        <dbReference type="SAM" id="MobiDB-lite"/>
    </source>
</evidence>
<organism evidence="3 4">
    <name type="scientific">Clathrus columnatus</name>
    <dbReference type="NCBI Taxonomy" id="1419009"/>
    <lineage>
        <taxon>Eukaryota</taxon>
        <taxon>Fungi</taxon>
        <taxon>Dikarya</taxon>
        <taxon>Basidiomycota</taxon>
        <taxon>Agaricomycotina</taxon>
        <taxon>Agaricomycetes</taxon>
        <taxon>Phallomycetidae</taxon>
        <taxon>Phallales</taxon>
        <taxon>Clathraceae</taxon>
        <taxon>Clathrus</taxon>
    </lineage>
</organism>
<gene>
    <name evidence="3" type="ORF">Clacol_004160</name>
</gene>
<protein>
    <recommendedName>
        <fullName evidence="2">Protein kinase domain-containing protein</fullName>
    </recommendedName>
</protein>
<dbReference type="GO" id="GO:0004672">
    <property type="term" value="F:protein kinase activity"/>
    <property type="evidence" value="ECO:0007669"/>
    <property type="project" value="InterPro"/>
</dbReference>
<dbReference type="AlphaFoldDB" id="A0AAV5ABT4"/>
<dbReference type="PROSITE" id="PS50011">
    <property type="entry name" value="PROTEIN_KINASE_DOM"/>
    <property type="match status" value="1"/>
</dbReference>
<comment type="caution">
    <text evidence="3">The sequence shown here is derived from an EMBL/GenBank/DDBJ whole genome shotgun (WGS) entry which is preliminary data.</text>
</comment>
<dbReference type="PANTHER" id="PTHR38248:SF2">
    <property type="entry name" value="FUNK1 11"/>
    <property type="match status" value="1"/>
</dbReference>
<proteinExistence type="predicted"/>
<feature type="domain" description="Protein kinase" evidence="2">
    <location>
        <begin position="1"/>
        <end position="241"/>
    </location>
</feature>
<keyword evidence="4" id="KW-1185">Reference proteome</keyword>
<dbReference type="GO" id="GO:0005524">
    <property type="term" value="F:ATP binding"/>
    <property type="evidence" value="ECO:0007669"/>
    <property type="project" value="InterPro"/>
</dbReference>
<evidence type="ECO:0000313" key="4">
    <source>
        <dbReference type="Proteomes" id="UP001050691"/>
    </source>
</evidence>
<dbReference type="Proteomes" id="UP001050691">
    <property type="component" value="Unassembled WGS sequence"/>
</dbReference>
<dbReference type="Gene3D" id="1.10.510.10">
    <property type="entry name" value="Transferase(Phosphotransferase) domain 1"/>
    <property type="match status" value="1"/>
</dbReference>
<accession>A0AAV5ABT4</accession>
<feature type="region of interest" description="Disordered" evidence="1">
    <location>
        <begin position="1"/>
        <end position="21"/>
    </location>
</feature>
<sequence>MSWPETVRRAGEYGHPENPGTGQVVLDHTPNMLVFETLTVHSTSIIRTLLGFHRTDCDCSRILHCAVFEKLRPLTELKGLEFWKAYWDIVTTHHTLWEKGIEHRDISVSNLMYRIKDNVPKGVLNDFDLSRLRIDGKREGTRANDRTGTIPFMAIDLLSPSAEKGMVQHLYRHDLESFAWVLFWVVSSYDEGKEILRQPDLFANWHISASSAHDKKIAFLYKLEIQSLPSWKRLKTAVAFIQIFWLDFYHAKTAARRLEEEEQDPDLVMVDEDHQGVQQGDQDTQQGMNEDELLRELVAFVARGYRGKKLPKDVLQCLPTGLLNSNGLLPL</sequence>